<dbReference type="PANTHER" id="PTHR43976:SF16">
    <property type="entry name" value="SHORT-CHAIN DEHYDROGENASE_REDUCTASE FAMILY PROTEIN"/>
    <property type="match status" value="1"/>
</dbReference>
<dbReference type="SMART" id="SM00822">
    <property type="entry name" value="PKS_KR"/>
    <property type="match status" value="1"/>
</dbReference>
<evidence type="ECO:0000256" key="1">
    <source>
        <dbReference type="ARBA" id="ARBA00006484"/>
    </source>
</evidence>
<evidence type="ECO:0000256" key="2">
    <source>
        <dbReference type="ARBA" id="ARBA00023002"/>
    </source>
</evidence>
<dbReference type="CDD" id="cd05374">
    <property type="entry name" value="17beta-HSD-like_SDR_c"/>
    <property type="match status" value="1"/>
</dbReference>
<dbReference type="PRINTS" id="PR00081">
    <property type="entry name" value="GDHRDH"/>
</dbReference>
<organism evidence="4 5">
    <name type="scientific">Streptomyces malaysiensis</name>
    <dbReference type="NCBI Taxonomy" id="92644"/>
    <lineage>
        <taxon>Bacteria</taxon>
        <taxon>Bacillati</taxon>
        <taxon>Actinomycetota</taxon>
        <taxon>Actinomycetes</taxon>
        <taxon>Kitasatosporales</taxon>
        <taxon>Streptomycetaceae</taxon>
        <taxon>Streptomyces</taxon>
        <taxon>Streptomyces violaceusniger group</taxon>
    </lineage>
</organism>
<dbReference type="AlphaFoldDB" id="A0A7X5X040"/>
<sequence>MKSVLITGSSSGFGREVAVMLARRGWLVLASMRDTAKRDRLYELAKAVGAPTESIRVMPLDVASDSSRREAAERVVEITDGNLSAVLHNAGYTTTGFFEDLSGEQCRHILETNLIGAMDLTRRLLPALRHNGSGRIAVISSNAVNVPHPMFSVYAAAKWALEGWCEALSMELRPLGVDVLIFQPGNHDTAFGSHAVPVLPEHSAYEGLAERALPRLAGLSQYSRPSHKASRRMCDVLERARPPLRTRLGVDDVAASLLARLAPYRLRRMGVERITGLGR</sequence>
<dbReference type="EMBL" id="JAALLH010000001">
    <property type="protein sequence ID" value="NIY64200.1"/>
    <property type="molecule type" value="Genomic_DNA"/>
</dbReference>
<accession>A0A7X5X040</accession>
<dbReference type="RefSeq" id="WP_167500802.1">
    <property type="nucleotide sequence ID" value="NZ_JAALLH010000001.1"/>
</dbReference>
<dbReference type="Pfam" id="PF00106">
    <property type="entry name" value="adh_short"/>
    <property type="match status" value="1"/>
</dbReference>
<dbReference type="Gene3D" id="3.40.50.720">
    <property type="entry name" value="NAD(P)-binding Rossmann-like Domain"/>
    <property type="match status" value="1"/>
</dbReference>
<proteinExistence type="inferred from homology"/>
<evidence type="ECO:0000313" key="4">
    <source>
        <dbReference type="EMBL" id="NIY64200.1"/>
    </source>
</evidence>
<dbReference type="InterPro" id="IPR020904">
    <property type="entry name" value="Sc_DH/Rdtase_CS"/>
</dbReference>
<evidence type="ECO:0000313" key="5">
    <source>
        <dbReference type="Proteomes" id="UP000536624"/>
    </source>
</evidence>
<name>A0A7X5X040_STRMQ</name>
<feature type="domain" description="Ketoreductase" evidence="3">
    <location>
        <begin position="2"/>
        <end position="177"/>
    </location>
</feature>
<dbReference type="SUPFAM" id="SSF51735">
    <property type="entry name" value="NAD(P)-binding Rossmann-fold domains"/>
    <property type="match status" value="1"/>
</dbReference>
<keyword evidence="2" id="KW-0560">Oxidoreductase</keyword>
<protein>
    <recommendedName>
        <fullName evidence="3">Ketoreductase domain-containing protein</fullName>
    </recommendedName>
</protein>
<comment type="similarity">
    <text evidence="1">Belongs to the short-chain dehydrogenases/reductases (SDR) family.</text>
</comment>
<dbReference type="Proteomes" id="UP000536624">
    <property type="component" value="Unassembled WGS sequence"/>
</dbReference>
<dbReference type="GO" id="GO:0016491">
    <property type="term" value="F:oxidoreductase activity"/>
    <property type="evidence" value="ECO:0007669"/>
    <property type="project" value="UniProtKB-KW"/>
</dbReference>
<evidence type="ECO:0000259" key="3">
    <source>
        <dbReference type="SMART" id="SM00822"/>
    </source>
</evidence>
<dbReference type="InterPro" id="IPR002347">
    <property type="entry name" value="SDR_fam"/>
</dbReference>
<dbReference type="InterPro" id="IPR051911">
    <property type="entry name" value="SDR_oxidoreductase"/>
</dbReference>
<reference evidence="4 5" key="1">
    <citation type="submission" date="2020-02" db="EMBL/GenBank/DDBJ databases">
        <title>Streptomyces malaysiensis DSM14702 (JHCC583434, PFL_A843) Genome sequencing and assembly.</title>
        <authorList>
            <person name="Samborskyy M."/>
        </authorList>
    </citation>
    <scope>NUCLEOTIDE SEQUENCE [LARGE SCALE GENOMIC DNA]</scope>
    <source>
        <strain evidence="4 5">DSM 14702</strain>
    </source>
</reference>
<comment type="caution">
    <text evidence="4">The sequence shown here is derived from an EMBL/GenBank/DDBJ whole genome shotgun (WGS) entry which is preliminary data.</text>
</comment>
<gene>
    <name evidence="4" type="ORF">SMALB_2157</name>
</gene>
<dbReference type="InterPro" id="IPR036291">
    <property type="entry name" value="NAD(P)-bd_dom_sf"/>
</dbReference>
<dbReference type="PROSITE" id="PS00061">
    <property type="entry name" value="ADH_SHORT"/>
    <property type="match status" value="1"/>
</dbReference>
<dbReference type="InterPro" id="IPR057326">
    <property type="entry name" value="KR_dom"/>
</dbReference>
<dbReference type="PANTHER" id="PTHR43976">
    <property type="entry name" value="SHORT CHAIN DEHYDROGENASE"/>
    <property type="match status" value="1"/>
</dbReference>